<evidence type="ECO:0000313" key="5">
    <source>
        <dbReference type="WBParaSite" id="BXY_0329800.1"/>
    </source>
</evidence>
<dbReference type="Proteomes" id="UP000659654">
    <property type="component" value="Unassembled WGS sequence"/>
</dbReference>
<dbReference type="Proteomes" id="UP000095284">
    <property type="component" value="Unplaced"/>
</dbReference>
<evidence type="ECO:0000256" key="1">
    <source>
        <dbReference type="SAM" id="Phobius"/>
    </source>
</evidence>
<evidence type="ECO:0000313" key="3">
    <source>
        <dbReference type="Proteomes" id="UP000095284"/>
    </source>
</evidence>
<proteinExistence type="predicted"/>
<dbReference type="WBParaSite" id="BXY_0329800.1">
    <property type="protein sequence ID" value="BXY_0329800.1"/>
    <property type="gene ID" value="BXY_0329800"/>
</dbReference>
<gene>
    <name evidence="2" type="ORF">BXYJ_LOCUS15011</name>
</gene>
<evidence type="ECO:0000313" key="2">
    <source>
        <dbReference type="EMBL" id="CAD5234920.1"/>
    </source>
</evidence>
<dbReference type="AlphaFoldDB" id="A0A1I7RRF1"/>
<reference evidence="2" key="2">
    <citation type="submission" date="2020-09" db="EMBL/GenBank/DDBJ databases">
        <authorList>
            <person name="Kikuchi T."/>
        </authorList>
    </citation>
    <scope>NUCLEOTIDE SEQUENCE</scope>
    <source>
        <strain evidence="2">Ka4C1</strain>
    </source>
</reference>
<keyword evidence="1" id="KW-0472">Membrane</keyword>
<reference evidence="5" key="1">
    <citation type="submission" date="2016-11" db="UniProtKB">
        <authorList>
            <consortium name="WormBaseParasite"/>
        </authorList>
    </citation>
    <scope>IDENTIFICATION</scope>
</reference>
<keyword evidence="1" id="KW-0812">Transmembrane</keyword>
<sequence length="175" mass="20166">MKKNDPEWTCFCGITVHNAMFVVSFVGIVISVASIIVAVMTENWSEVILSVVSLVTYFLVLLARMLHKPWLYLPLIVLHTATQVFGVLLAVLKLLLFFKLIKKKDFAWVDLLWFNLDPTLLTAIFCAFAVIDALLQIYFVSLAWRAYQFMKTFIINECKTTVATIHKIQNYKRKK</sequence>
<accession>A0A1I7RRF1</accession>
<name>A0A1I7RRF1_BURXY</name>
<dbReference type="EMBL" id="CAJFDI010000006">
    <property type="protein sequence ID" value="CAD5234920.1"/>
    <property type="molecule type" value="Genomic_DNA"/>
</dbReference>
<feature type="transmembrane region" description="Helical" evidence="1">
    <location>
        <begin position="21"/>
        <end position="41"/>
    </location>
</feature>
<dbReference type="Proteomes" id="UP000582659">
    <property type="component" value="Unassembled WGS sequence"/>
</dbReference>
<feature type="transmembrane region" description="Helical" evidence="1">
    <location>
        <begin position="70"/>
        <end position="98"/>
    </location>
</feature>
<evidence type="ECO:0000313" key="4">
    <source>
        <dbReference type="Proteomes" id="UP000659654"/>
    </source>
</evidence>
<keyword evidence="4" id="KW-1185">Reference proteome</keyword>
<keyword evidence="1" id="KW-1133">Transmembrane helix</keyword>
<protein>
    <submittedName>
        <fullName evidence="2">(pine wood nematode) hypothetical protein</fullName>
    </submittedName>
</protein>
<organism evidence="3 5">
    <name type="scientific">Bursaphelenchus xylophilus</name>
    <name type="common">Pinewood nematode worm</name>
    <name type="synonym">Aphelenchoides xylophilus</name>
    <dbReference type="NCBI Taxonomy" id="6326"/>
    <lineage>
        <taxon>Eukaryota</taxon>
        <taxon>Metazoa</taxon>
        <taxon>Ecdysozoa</taxon>
        <taxon>Nematoda</taxon>
        <taxon>Chromadorea</taxon>
        <taxon>Rhabditida</taxon>
        <taxon>Tylenchina</taxon>
        <taxon>Tylenchomorpha</taxon>
        <taxon>Aphelenchoidea</taxon>
        <taxon>Aphelenchoididae</taxon>
        <taxon>Bursaphelenchus</taxon>
    </lineage>
</organism>
<dbReference type="EMBL" id="CAJFCV020000006">
    <property type="protein sequence ID" value="CAG9130992.1"/>
    <property type="molecule type" value="Genomic_DNA"/>
</dbReference>
<feature type="transmembrane region" description="Helical" evidence="1">
    <location>
        <begin position="118"/>
        <end position="144"/>
    </location>
</feature>
<feature type="transmembrane region" description="Helical" evidence="1">
    <location>
        <begin position="47"/>
        <end position="63"/>
    </location>
</feature>
<dbReference type="OrthoDB" id="5806404at2759"/>